<dbReference type="GO" id="GO:0106435">
    <property type="term" value="F:carboxylesterase activity"/>
    <property type="evidence" value="ECO:0007669"/>
    <property type="project" value="UniProtKB-EC"/>
</dbReference>
<dbReference type="Gene3D" id="3.40.50.1110">
    <property type="entry name" value="SGNH hydrolase"/>
    <property type="match status" value="1"/>
</dbReference>
<evidence type="ECO:0000313" key="2">
    <source>
        <dbReference type="EMBL" id="OIR17336.1"/>
    </source>
</evidence>
<evidence type="ECO:0000259" key="1">
    <source>
        <dbReference type="Pfam" id="PF13472"/>
    </source>
</evidence>
<dbReference type="Pfam" id="PF13472">
    <property type="entry name" value="Lipase_GDSL_2"/>
    <property type="match status" value="1"/>
</dbReference>
<accession>A0A1J5TMA6</accession>
<dbReference type="GO" id="GO:0006629">
    <property type="term" value="P:lipid metabolic process"/>
    <property type="evidence" value="ECO:0007669"/>
    <property type="project" value="InterPro"/>
</dbReference>
<dbReference type="PANTHER" id="PTHR30383">
    <property type="entry name" value="THIOESTERASE 1/PROTEASE 1/LYSOPHOSPHOLIPASE L1"/>
    <property type="match status" value="1"/>
</dbReference>
<dbReference type="PANTHER" id="PTHR30383:SF24">
    <property type="entry name" value="THIOESTERASE 1_PROTEASE 1_LYSOPHOSPHOLIPASE L1"/>
    <property type="match status" value="1"/>
</dbReference>
<dbReference type="InterPro" id="IPR013830">
    <property type="entry name" value="SGNH_hydro"/>
</dbReference>
<name>A0A1J5TMA6_9ZZZZ</name>
<protein>
    <submittedName>
        <fullName evidence="2">Esterase TesA</fullName>
        <ecNumber evidence="2">3.1.1.1</ecNumber>
    </submittedName>
</protein>
<gene>
    <name evidence="2" type="primary">tesA_2</name>
    <name evidence="2" type="ORF">GALL_23610</name>
</gene>
<dbReference type="CDD" id="cd01822">
    <property type="entry name" value="Lysophospholipase_L1_like"/>
    <property type="match status" value="1"/>
</dbReference>
<dbReference type="AlphaFoldDB" id="A0A1J5TMA6"/>
<keyword evidence="2" id="KW-0378">Hydrolase</keyword>
<sequence length="202" mass="22069">MKTFLKIVLLIAALALSATASAAKNILVFGDSLSAGYGIARDDSWVSLLQQELKKKHPQFEVVNASISGETTAGGLRRIGKALQEHHPEIVIVELGANDGLRGSNLAETERNLDEIIGQTQKAHAKVLLLGIRLPPNYGPDYTRQFRTLYPRLAKKHGIALVPFMLEGVLPEQFQADNLHPNAGAQPGIMRHILRSLMPLLD</sequence>
<dbReference type="InterPro" id="IPR036514">
    <property type="entry name" value="SGNH_hydro_sf"/>
</dbReference>
<feature type="domain" description="SGNH hydrolase-type esterase" evidence="1">
    <location>
        <begin position="28"/>
        <end position="183"/>
    </location>
</feature>
<proteinExistence type="predicted"/>
<comment type="caution">
    <text evidence="2">The sequence shown here is derived from an EMBL/GenBank/DDBJ whole genome shotgun (WGS) entry which is preliminary data.</text>
</comment>
<dbReference type="InterPro" id="IPR008265">
    <property type="entry name" value="Lipase_GDSL_AS"/>
</dbReference>
<dbReference type="PROSITE" id="PS01098">
    <property type="entry name" value="LIPASE_GDSL_SER"/>
    <property type="match status" value="1"/>
</dbReference>
<dbReference type="EMBL" id="MLJW01000005">
    <property type="protein sequence ID" value="OIR17336.1"/>
    <property type="molecule type" value="Genomic_DNA"/>
</dbReference>
<dbReference type="InterPro" id="IPR051532">
    <property type="entry name" value="Ester_Hydrolysis_Enzymes"/>
</dbReference>
<reference evidence="2" key="1">
    <citation type="submission" date="2016-10" db="EMBL/GenBank/DDBJ databases">
        <title>Sequence of Gallionella enrichment culture.</title>
        <authorList>
            <person name="Poehlein A."/>
            <person name="Muehling M."/>
            <person name="Daniel R."/>
        </authorList>
    </citation>
    <scope>NUCLEOTIDE SEQUENCE</scope>
</reference>
<organism evidence="2">
    <name type="scientific">mine drainage metagenome</name>
    <dbReference type="NCBI Taxonomy" id="410659"/>
    <lineage>
        <taxon>unclassified sequences</taxon>
        <taxon>metagenomes</taxon>
        <taxon>ecological metagenomes</taxon>
    </lineage>
</organism>
<dbReference type="GO" id="GO:0004622">
    <property type="term" value="F:phosphatidylcholine lysophospholipase activity"/>
    <property type="evidence" value="ECO:0007669"/>
    <property type="project" value="TreeGrafter"/>
</dbReference>
<dbReference type="SUPFAM" id="SSF52266">
    <property type="entry name" value="SGNH hydrolase"/>
    <property type="match status" value="1"/>
</dbReference>
<dbReference type="EC" id="3.1.1.1" evidence="2"/>